<dbReference type="SUPFAM" id="SSF161098">
    <property type="entry name" value="MetI-like"/>
    <property type="match status" value="1"/>
</dbReference>
<dbReference type="Pfam" id="PF00528">
    <property type="entry name" value="BPD_transp_1"/>
    <property type="match status" value="1"/>
</dbReference>
<evidence type="ECO:0000256" key="4">
    <source>
        <dbReference type="ARBA" id="ARBA00022692"/>
    </source>
</evidence>
<evidence type="ECO:0000259" key="8">
    <source>
        <dbReference type="PROSITE" id="PS50928"/>
    </source>
</evidence>
<keyword evidence="3" id="KW-1003">Cell membrane</keyword>
<keyword evidence="5 7" id="KW-1133">Transmembrane helix</keyword>
<protein>
    <submittedName>
        <fullName evidence="9">ABC transporter permease</fullName>
    </submittedName>
</protein>
<comment type="similarity">
    <text evidence="7">Belongs to the binding-protein-dependent transport system permease family.</text>
</comment>
<evidence type="ECO:0000256" key="6">
    <source>
        <dbReference type="ARBA" id="ARBA00023136"/>
    </source>
</evidence>
<dbReference type="RefSeq" id="WP_393176073.1">
    <property type="nucleotide sequence ID" value="NZ_JBICRM010000047.1"/>
</dbReference>
<feature type="domain" description="ABC transmembrane type-1" evidence="8">
    <location>
        <begin position="74"/>
        <end position="254"/>
    </location>
</feature>
<proteinExistence type="inferred from homology"/>
<keyword evidence="4 7" id="KW-0812">Transmembrane</keyword>
<dbReference type="PROSITE" id="PS50928">
    <property type="entry name" value="ABC_TM1"/>
    <property type="match status" value="1"/>
</dbReference>
<dbReference type="EMBL" id="JBICRM010000047">
    <property type="protein sequence ID" value="MFG1710369.1"/>
    <property type="molecule type" value="Genomic_DNA"/>
</dbReference>
<feature type="transmembrane region" description="Helical" evidence="7">
    <location>
        <begin position="140"/>
        <end position="159"/>
    </location>
</feature>
<comment type="caution">
    <text evidence="9">The sequence shown here is derived from an EMBL/GenBank/DDBJ whole genome shotgun (WGS) entry which is preliminary data.</text>
</comment>
<feature type="transmembrane region" description="Helical" evidence="7">
    <location>
        <begin position="78"/>
        <end position="100"/>
    </location>
</feature>
<dbReference type="InterPro" id="IPR035906">
    <property type="entry name" value="MetI-like_sf"/>
</dbReference>
<evidence type="ECO:0000256" key="5">
    <source>
        <dbReference type="ARBA" id="ARBA00022989"/>
    </source>
</evidence>
<accession>A0ABW7ATH9</accession>
<organism evidence="9 10">
    <name type="scientific">Nonomuraea marmarensis</name>
    <dbReference type="NCBI Taxonomy" id="3351344"/>
    <lineage>
        <taxon>Bacteria</taxon>
        <taxon>Bacillati</taxon>
        <taxon>Actinomycetota</taxon>
        <taxon>Actinomycetes</taxon>
        <taxon>Streptosporangiales</taxon>
        <taxon>Streptosporangiaceae</taxon>
        <taxon>Nonomuraea</taxon>
    </lineage>
</organism>
<evidence type="ECO:0000313" key="10">
    <source>
        <dbReference type="Proteomes" id="UP001603978"/>
    </source>
</evidence>
<keyword evidence="6 7" id="KW-0472">Membrane</keyword>
<dbReference type="InterPro" id="IPR000515">
    <property type="entry name" value="MetI-like"/>
</dbReference>
<feature type="transmembrane region" description="Helical" evidence="7">
    <location>
        <begin position="236"/>
        <end position="257"/>
    </location>
</feature>
<feature type="transmembrane region" description="Helical" evidence="7">
    <location>
        <begin position="180"/>
        <end position="201"/>
    </location>
</feature>
<dbReference type="PANTHER" id="PTHR30151:SF0">
    <property type="entry name" value="ABC TRANSPORTER PERMEASE PROTEIN MJ0413-RELATED"/>
    <property type="match status" value="1"/>
</dbReference>
<comment type="subcellular location">
    <subcellularLocation>
        <location evidence="1 7">Cell membrane</location>
        <topology evidence="1 7">Multi-pass membrane protein</topology>
    </subcellularLocation>
</comment>
<gene>
    <name evidence="9" type="ORF">ACFLIM_45095</name>
</gene>
<dbReference type="CDD" id="cd06261">
    <property type="entry name" value="TM_PBP2"/>
    <property type="match status" value="1"/>
</dbReference>
<dbReference type="Gene3D" id="1.10.3720.10">
    <property type="entry name" value="MetI-like"/>
    <property type="match status" value="1"/>
</dbReference>
<dbReference type="Proteomes" id="UP001603978">
    <property type="component" value="Unassembled WGS sequence"/>
</dbReference>
<evidence type="ECO:0000256" key="3">
    <source>
        <dbReference type="ARBA" id="ARBA00022475"/>
    </source>
</evidence>
<evidence type="ECO:0000313" key="9">
    <source>
        <dbReference type="EMBL" id="MFG1710369.1"/>
    </source>
</evidence>
<feature type="transmembrane region" description="Helical" evidence="7">
    <location>
        <begin position="26"/>
        <end position="42"/>
    </location>
</feature>
<evidence type="ECO:0000256" key="7">
    <source>
        <dbReference type="RuleBase" id="RU363032"/>
    </source>
</evidence>
<evidence type="ECO:0000256" key="1">
    <source>
        <dbReference type="ARBA" id="ARBA00004651"/>
    </source>
</evidence>
<name>A0ABW7ATH9_9ACTN</name>
<keyword evidence="10" id="KW-1185">Reference proteome</keyword>
<sequence>MAIAVERHQMSRRAALRRRLFSKERALQLALVVVVLGVWQYVGKREGDFILAPPTSVVGSFADVLSGGKLWEAVSSTVTGIAIGFVLAAVIGVAVGTLMGTSRSVATALNPVVSAGYVIPEAAMVPLLIIWFGLDTTPRIISVVLFAVFEIILSTYAGVKNVDAVLPQVARSFGASRAQVFRKVICIAALPYIFAGLRMGAARAVKGMVVAELLFAATGVGGAIQDAANAYQTGKVMVYVIVITLIGVGFAGLMQLIERMWTRSWHGDNTER</sequence>
<reference evidence="9 10" key="1">
    <citation type="submission" date="2024-10" db="EMBL/GenBank/DDBJ databases">
        <authorList>
            <person name="Topkara A.R."/>
            <person name="Saygin H."/>
        </authorList>
    </citation>
    <scope>NUCLEOTIDE SEQUENCE [LARGE SCALE GENOMIC DNA]</scope>
    <source>
        <strain evidence="9 10">M3C6</strain>
    </source>
</reference>
<keyword evidence="2 7" id="KW-0813">Transport</keyword>
<dbReference type="PANTHER" id="PTHR30151">
    <property type="entry name" value="ALKANE SULFONATE ABC TRANSPORTER-RELATED, MEMBRANE SUBUNIT"/>
    <property type="match status" value="1"/>
</dbReference>
<feature type="transmembrane region" description="Helical" evidence="7">
    <location>
        <begin position="207"/>
        <end position="224"/>
    </location>
</feature>
<evidence type="ECO:0000256" key="2">
    <source>
        <dbReference type="ARBA" id="ARBA00022448"/>
    </source>
</evidence>
<feature type="transmembrane region" description="Helical" evidence="7">
    <location>
        <begin position="112"/>
        <end position="134"/>
    </location>
</feature>